<evidence type="ECO:0000313" key="3">
    <source>
        <dbReference type="EMBL" id="MBF4762926.1"/>
    </source>
</evidence>
<keyword evidence="4" id="KW-1185">Reference proteome</keyword>
<proteinExistence type="predicted"/>
<accession>A0A930YC92</accession>
<gene>
    <name evidence="3" type="ORF">ISU07_07280</name>
</gene>
<dbReference type="Pfam" id="PF10646">
    <property type="entry name" value="Germane"/>
    <property type="match status" value="1"/>
</dbReference>
<protein>
    <submittedName>
        <fullName evidence="3">GerMN domain-containing protein</fullName>
    </submittedName>
</protein>
<feature type="domain" description="GerMN" evidence="2">
    <location>
        <begin position="203"/>
        <end position="292"/>
    </location>
</feature>
<dbReference type="Proteomes" id="UP000640489">
    <property type="component" value="Unassembled WGS sequence"/>
</dbReference>
<reference evidence="3" key="1">
    <citation type="submission" date="2020-11" db="EMBL/GenBank/DDBJ databases">
        <title>Nocardioides sp. nov., isolated from Soil of Cynanchum wilfordii Hemsley rhizosphere.</title>
        <authorList>
            <person name="Lee J.-S."/>
            <person name="Suh M.K."/>
            <person name="Kim J.-S."/>
        </authorList>
    </citation>
    <scope>NUCLEOTIDE SEQUENCE</scope>
    <source>
        <strain evidence="3">KCTC 19275</strain>
    </source>
</reference>
<feature type="signal peptide" evidence="1">
    <location>
        <begin position="1"/>
        <end position="24"/>
    </location>
</feature>
<dbReference type="RefSeq" id="WP_194706086.1">
    <property type="nucleotide sequence ID" value="NZ_JADKPN010000002.1"/>
</dbReference>
<organism evidence="3 4">
    <name type="scientific">Nocardioides islandensis</name>
    <dbReference type="NCBI Taxonomy" id="433663"/>
    <lineage>
        <taxon>Bacteria</taxon>
        <taxon>Bacillati</taxon>
        <taxon>Actinomycetota</taxon>
        <taxon>Actinomycetes</taxon>
        <taxon>Propionibacteriales</taxon>
        <taxon>Nocardioidaceae</taxon>
        <taxon>Nocardioides</taxon>
    </lineage>
</organism>
<dbReference type="SMART" id="SM00909">
    <property type="entry name" value="Germane"/>
    <property type="match status" value="1"/>
</dbReference>
<comment type="caution">
    <text evidence="3">The sequence shown here is derived from an EMBL/GenBank/DDBJ whole genome shotgun (WGS) entry which is preliminary data.</text>
</comment>
<dbReference type="EMBL" id="JADKPN010000002">
    <property type="protein sequence ID" value="MBF4762926.1"/>
    <property type="molecule type" value="Genomic_DNA"/>
</dbReference>
<dbReference type="InterPro" id="IPR018910">
    <property type="entry name" value="LpqB_C"/>
</dbReference>
<evidence type="ECO:0000256" key="1">
    <source>
        <dbReference type="SAM" id="SignalP"/>
    </source>
</evidence>
<evidence type="ECO:0000313" key="4">
    <source>
        <dbReference type="Proteomes" id="UP000640489"/>
    </source>
</evidence>
<sequence length="579" mass="61643">MRAAVRRPLALVAALLALAATTTACVGMPDAGPVVTADPQAPALPEAGVERRAQPPQEGDSPQNIVNGFLLAMTAYPVSLQVAREFLTTEEQQSWDPSKRTITYDGPSTQKGDGGTITVRLKGARWIDSRGAWRGQRGDGRPQLHFTLVEENSEWRISSAPNSFVVPDDWFQAHYVASSVYYFDPTASILVAEPVLVPADQRIPALVQALLDGPGPRLEDVVRSFVPDGLTLGLSVPVDAREVAAIDLDGTQSLTAEEAKLMVYQFAWTLNQDLGLSGFTISIGGNPVSFTGSSNTFSVDLGSEFNPSEVQASGQLYGLRSGLLEAGDTAGDLQPVEGPFGTLGGIESVGVSLTATYAAAVVDDRHTVLRGSVNDDQHPVVPVVSDATELLRPAWDFSDRMWLVDRTTSGALVSYLDATRGSVPTQVEVRGITGRQVKRFLVSRDGTRLVAVVRGAERDELRIARIRHSSAGAVIGVAASRAVSWSSGDTQRILDIGWRSPTQVAVLHRLTQQVWQVSTISVDGAGGPQERVAQAQEATALVSAPDGSTLYTRTPDGLLDLDGGPITLPLGFTSIQYVG</sequence>
<dbReference type="AlphaFoldDB" id="A0A930YC92"/>
<dbReference type="InterPro" id="IPR019606">
    <property type="entry name" value="GerMN"/>
</dbReference>
<feature type="chain" id="PRO_5039478776" evidence="1">
    <location>
        <begin position="25"/>
        <end position="579"/>
    </location>
</feature>
<dbReference type="Pfam" id="PF25976">
    <property type="entry name" value="LpqB_N"/>
    <property type="match status" value="1"/>
</dbReference>
<evidence type="ECO:0000259" key="2">
    <source>
        <dbReference type="SMART" id="SM00909"/>
    </source>
</evidence>
<name>A0A930YC92_9ACTN</name>
<keyword evidence="1" id="KW-0732">Signal</keyword>
<dbReference type="PROSITE" id="PS51257">
    <property type="entry name" value="PROKAR_LIPOPROTEIN"/>
    <property type="match status" value="1"/>
</dbReference>
<dbReference type="Pfam" id="PF10647">
    <property type="entry name" value="Gmad1"/>
    <property type="match status" value="1"/>
</dbReference>
<dbReference type="InterPro" id="IPR059026">
    <property type="entry name" value="LpqB_N"/>
</dbReference>